<dbReference type="InterPro" id="IPR018062">
    <property type="entry name" value="HTH_AraC-typ_CS"/>
</dbReference>
<keyword evidence="2" id="KW-0238">DNA-binding</keyword>
<dbReference type="InterPro" id="IPR009057">
    <property type="entry name" value="Homeodomain-like_sf"/>
</dbReference>
<dbReference type="Proteomes" id="UP001454086">
    <property type="component" value="Unassembled WGS sequence"/>
</dbReference>
<dbReference type="Pfam" id="PF02311">
    <property type="entry name" value="AraC_binding"/>
    <property type="match status" value="1"/>
</dbReference>
<dbReference type="Pfam" id="PF12833">
    <property type="entry name" value="HTH_18"/>
    <property type="match status" value="1"/>
</dbReference>
<dbReference type="EMBL" id="JBBMFM010000210">
    <property type="protein sequence ID" value="MEQ2428711.1"/>
    <property type="molecule type" value="Genomic_DNA"/>
</dbReference>
<evidence type="ECO:0000313" key="5">
    <source>
        <dbReference type="EMBL" id="MEQ2428711.1"/>
    </source>
</evidence>
<dbReference type="Gene3D" id="2.60.120.10">
    <property type="entry name" value="Jelly Rolls"/>
    <property type="match status" value="1"/>
</dbReference>
<dbReference type="PRINTS" id="PR00032">
    <property type="entry name" value="HTHARAC"/>
</dbReference>
<dbReference type="Gene3D" id="1.10.10.60">
    <property type="entry name" value="Homeodomain-like"/>
    <property type="match status" value="2"/>
</dbReference>
<dbReference type="PANTHER" id="PTHR43280">
    <property type="entry name" value="ARAC-FAMILY TRANSCRIPTIONAL REGULATOR"/>
    <property type="match status" value="1"/>
</dbReference>
<dbReference type="InterPro" id="IPR018060">
    <property type="entry name" value="HTH_AraC"/>
</dbReference>
<feature type="domain" description="HTH araC/xylS-type" evidence="4">
    <location>
        <begin position="185"/>
        <end position="283"/>
    </location>
</feature>
<proteinExistence type="predicted"/>
<evidence type="ECO:0000256" key="3">
    <source>
        <dbReference type="ARBA" id="ARBA00023163"/>
    </source>
</evidence>
<dbReference type="SUPFAM" id="SSF46689">
    <property type="entry name" value="Homeodomain-like"/>
    <property type="match status" value="2"/>
</dbReference>
<dbReference type="PROSITE" id="PS01124">
    <property type="entry name" value="HTH_ARAC_FAMILY_2"/>
    <property type="match status" value="1"/>
</dbReference>
<keyword evidence="3" id="KW-0804">Transcription</keyword>
<sequence>MAIHPHRISAAKNGPAAKNSIQISRIRRSSSYVMKRPHYHSYYEIYYLLSGQCRMFIDQDIYYLKPGDAVIIPPLQIHRALYEEGLQAERYDMYFTKEEADAFHASCGREGFERVFLNPRIAIPQPLRPGIEGLLSHLSHENGQEDAYSHVQQQSLLFQILVLIGRCQDTQQEKDSLNDSEAAIVKAARYINLQYREHLTLDAMAAMSNMSPTYFSRKFRASTGFCFKEYVNYIRVQKASDLLRNTDGTVTSIAIACGFSDGNYFGDVFKKLTGLSPREYRNGIRGDTVP</sequence>
<dbReference type="PROSITE" id="PS00041">
    <property type="entry name" value="HTH_ARAC_FAMILY_1"/>
    <property type="match status" value="1"/>
</dbReference>
<keyword evidence="6" id="KW-1185">Reference proteome</keyword>
<evidence type="ECO:0000256" key="1">
    <source>
        <dbReference type="ARBA" id="ARBA00023015"/>
    </source>
</evidence>
<reference evidence="5 6" key="1">
    <citation type="submission" date="2024-03" db="EMBL/GenBank/DDBJ databases">
        <title>Human intestinal bacterial collection.</title>
        <authorList>
            <person name="Pauvert C."/>
            <person name="Hitch T.C.A."/>
            <person name="Clavel T."/>
        </authorList>
    </citation>
    <scope>NUCLEOTIDE SEQUENCE [LARGE SCALE GENOMIC DNA]</scope>
    <source>
        <strain evidence="5 6">CLA-SR-H021</strain>
    </source>
</reference>
<organism evidence="5 6">
    <name type="scientific">Enterocloster hominis</name>
    <name type="common">ex Hitch et al. 2024</name>
    <dbReference type="NCBI Taxonomy" id="1917870"/>
    <lineage>
        <taxon>Bacteria</taxon>
        <taxon>Bacillati</taxon>
        <taxon>Bacillota</taxon>
        <taxon>Clostridia</taxon>
        <taxon>Lachnospirales</taxon>
        <taxon>Lachnospiraceae</taxon>
        <taxon>Enterocloster</taxon>
    </lineage>
</organism>
<dbReference type="InterPro" id="IPR037923">
    <property type="entry name" value="HTH-like"/>
</dbReference>
<evidence type="ECO:0000256" key="2">
    <source>
        <dbReference type="ARBA" id="ARBA00023125"/>
    </source>
</evidence>
<dbReference type="InterPro" id="IPR020449">
    <property type="entry name" value="Tscrpt_reg_AraC-type_HTH"/>
</dbReference>
<dbReference type="RefSeq" id="WP_008722931.1">
    <property type="nucleotide sequence ID" value="NZ_JAJFDX010000019.1"/>
</dbReference>
<gene>
    <name evidence="5" type="ORF">WMQ36_27500</name>
</gene>
<keyword evidence="1" id="KW-0805">Transcription regulation</keyword>
<dbReference type="InterPro" id="IPR014710">
    <property type="entry name" value="RmlC-like_jellyroll"/>
</dbReference>
<dbReference type="SUPFAM" id="SSF51215">
    <property type="entry name" value="Regulatory protein AraC"/>
    <property type="match status" value="1"/>
</dbReference>
<evidence type="ECO:0000313" key="6">
    <source>
        <dbReference type="Proteomes" id="UP001454086"/>
    </source>
</evidence>
<comment type="caution">
    <text evidence="5">The sequence shown here is derived from an EMBL/GenBank/DDBJ whole genome shotgun (WGS) entry which is preliminary data.</text>
</comment>
<protein>
    <submittedName>
        <fullName evidence="5">AraC family transcriptional regulator</fullName>
    </submittedName>
</protein>
<name>A0ABV1DEA8_9FIRM</name>
<dbReference type="SMART" id="SM00342">
    <property type="entry name" value="HTH_ARAC"/>
    <property type="match status" value="1"/>
</dbReference>
<dbReference type="InterPro" id="IPR003313">
    <property type="entry name" value="AraC-bd"/>
</dbReference>
<evidence type="ECO:0000259" key="4">
    <source>
        <dbReference type="PROSITE" id="PS01124"/>
    </source>
</evidence>
<accession>A0ABV1DEA8</accession>
<dbReference type="PANTHER" id="PTHR43280:SF34">
    <property type="entry name" value="ARAC-FAMILY TRANSCRIPTIONAL REGULATOR"/>
    <property type="match status" value="1"/>
</dbReference>